<keyword evidence="3" id="KW-1185">Reference proteome</keyword>
<dbReference type="Gene3D" id="3.40.50.300">
    <property type="entry name" value="P-loop containing nucleotide triphosphate hydrolases"/>
    <property type="match status" value="1"/>
</dbReference>
<dbReference type="Pfam" id="PF13614">
    <property type="entry name" value="AAA_31"/>
    <property type="match status" value="1"/>
</dbReference>
<protein>
    <submittedName>
        <fullName evidence="2">Chromosome partitioning protein</fullName>
    </submittedName>
</protein>
<reference evidence="2 3" key="1">
    <citation type="submission" date="2020-08" db="EMBL/GenBank/DDBJ databases">
        <title>Genome sequencing of Purple Non-Sulfur Bacteria from various extreme environments.</title>
        <authorList>
            <person name="Mayer M."/>
        </authorList>
    </citation>
    <scope>NUCLEOTIDE SEQUENCE [LARGE SCALE GENOMIC DNA]</scope>
    <source>
        <strain evidence="2 3">2761</strain>
    </source>
</reference>
<dbReference type="InterPro" id="IPR025669">
    <property type="entry name" value="AAA_dom"/>
</dbReference>
<accession>A0A840G3P7</accession>
<dbReference type="PIRSF" id="PIRSF009320">
    <property type="entry name" value="Nuc_binding_HP_1000"/>
    <property type="match status" value="1"/>
</dbReference>
<dbReference type="PANTHER" id="PTHR13696:SF52">
    <property type="entry name" value="PARA FAMILY PROTEIN CT_582"/>
    <property type="match status" value="1"/>
</dbReference>
<dbReference type="AlphaFoldDB" id="A0A840G3P7"/>
<evidence type="ECO:0000313" key="2">
    <source>
        <dbReference type="EMBL" id="MBB4249044.1"/>
    </source>
</evidence>
<dbReference type="SUPFAM" id="SSF52540">
    <property type="entry name" value="P-loop containing nucleoside triphosphate hydrolases"/>
    <property type="match status" value="1"/>
</dbReference>
<dbReference type="RefSeq" id="WP_153116269.1">
    <property type="nucleotide sequence ID" value="NZ_JACIGE010000017.1"/>
</dbReference>
<dbReference type="Proteomes" id="UP000587070">
    <property type="component" value="Unassembled WGS sequence"/>
</dbReference>
<gene>
    <name evidence="2" type="ORF">GGD90_003447</name>
</gene>
<dbReference type="InterPro" id="IPR050678">
    <property type="entry name" value="DNA_Partitioning_ATPase"/>
</dbReference>
<comment type="caution">
    <text evidence="2">The sequence shown here is derived from an EMBL/GenBank/DDBJ whole genome shotgun (WGS) entry which is preliminary data.</text>
</comment>
<feature type="domain" description="AAA" evidence="1">
    <location>
        <begin position="3"/>
        <end position="174"/>
    </location>
</feature>
<evidence type="ECO:0000259" key="1">
    <source>
        <dbReference type="Pfam" id="PF13614"/>
    </source>
</evidence>
<dbReference type="OrthoDB" id="8950613at2"/>
<dbReference type="PANTHER" id="PTHR13696">
    <property type="entry name" value="P-LOOP CONTAINING NUCLEOSIDE TRIPHOSPHATE HYDROLASE"/>
    <property type="match status" value="1"/>
</dbReference>
<dbReference type="EMBL" id="JACIGE010000017">
    <property type="protein sequence ID" value="MBB4249044.1"/>
    <property type="molecule type" value="Genomic_DNA"/>
</dbReference>
<dbReference type="CDD" id="cd02042">
    <property type="entry name" value="ParAB_family"/>
    <property type="match status" value="1"/>
</dbReference>
<proteinExistence type="predicted"/>
<name>A0A840G3P7_RHOTE</name>
<evidence type="ECO:0000313" key="3">
    <source>
        <dbReference type="Proteomes" id="UP000587070"/>
    </source>
</evidence>
<organism evidence="2 3">
    <name type="scientific">Rhodocyclus tenuis</name>
    <name type="common">Rhodospirillum tenue</name>
    <dbReference type="NCBI Taxonomy" id="1066"/>
    <lineage>
        <taxon>Bacteria</taxon>
        <taxon>Pseudomonadati</taxon>
        <taxon>Pseudomonadota</taxon>
        <taxon>Betaproteobacteria</taxon>
        <taxon>Rhodocyclales</taxon>
        <taxon>Rhodocyclaceae</taxon>
        <taxon>Rhodocyclus</taxon>
    </lineage>
</organism>
<dbReference type="InterPro" id="IPR027417">
    <property type="entry name" value="P-loop_NTPase"/>
</dbReference>
<sequence>MARVLVITNRKGGTGKTSTSVNLAAEFAARGERVLLVDLDTQGHCAIGLGIRVGKGEPTVHDLFASGQPLLPALRQSAWERLHLLPADQLFEHGSGSRDELLLRRALADAGLHARYDLIILDTPPSLDILLLAALHAADRVLVPFLPHFLAGEGVRQLARVLFRVASGSANPQLRLLGFLPVMCDARIGLHRQVTGGVSQQFGASRLLGCVRTDIRLAESFAAGKPLRYYAPKSRAAEDYAAVAETIGGRWG</sequence>